<dbReference type="RefSeq" id="WP_083346487.1">
    <property type="nucleotide sequence ID" value="NZ_LT629690.1"/>
</dbReference>
<evidence type="ECO:0000313" key="5">
    <source>
        <dbReference type="Proteomes" id="UP000182427"/>
    </source>
</evidence>
<dbReference type="InterPro" id="IPR027385">
    <property type="entry name" value="Beta-barrel_OMP"/>
</dbReference>
<accession>A0A1G7Q481</accession>
<evidence type="ECO:0000259" key="3">
    <source>
        <dbReference type="Pfam" id="PF13505"/>
    </source>
</evidence>
<evidence type="ECO:0000256" key="2">
    <source>
        <dbReference type="SAM" id="SignalP"/>
    </source>
</evidence>
<keyword evidence="1 2" id="KW-0732">Signal</keyword>
<dbReference type="SUPFAM" id="SSF56925">
    <property type="entry name" value="OMPA-like"/>
    <property type="match status" value="1"/>
</dbReference>
<feature type="chain" id="PRO_5009242359" description="Outer membrane protein beta-barrel domain-containing protein" evidence="2">
    <location>
        <begin position="23"/>
        <end position="178"/>
    </location>
</feature>
<reference evidence="4 5" key="1">
    <citation type="submission" date="2016-10" db="EMBL/GenBank/DDBJ databases">
        <authorList>
            <person name="de Groot N.N."/>
        </authorList>
    </citation>
    <scope>NUCLEOTIDE SEQUENCE [LARGE SCALE GENOMIC DNA]</scope>
    <source>
        <strain evidence="4 5">GAS232</strain>
    </source>
</reference>
<feature type="domain" description="Outer membrane protein beta-barrel" evidence="3">
    <location>
        <begin position="11"/>
        <end position="126"/>
    </location>
</feature>
<evidence type="ECO:0000313" key="4">
    <source>
        <dbReference type="EMBL" id="SDF93278.1"/>
    </source>
</evidence>
<name>A0A1G7Q481_9BACT</name>
<proteinExistence type="predicted"/>
<protein>
    <recommendedName>
        <fullName evidence="3">Outer membrane protein beta-barrel domain-containing protein</fullName>
    </recommendedName>
</protein>
<feature type="signal peptide" evidence="2">
    <location>
        <begin position="1"/>
        <end position="22"/>
    </location>
</feature>
<dbReference type="OrthoDB" id="115259at2"/>
<organism evidence="4 5">
    <name type="scientific">Terriglobus roseus</name>
    <dbReference type="NCBI Taxonomy" id="392734"/>
    <lineage>
        <taxon>Bacteria</taxon>
        <taxon>Pseudomonadati</taxon>
        <taxon>Acidobacteriota</taxon>
        <taxon>Terriglobia</taxon>
        <taxon>Terriglobales</taxon>
        <taxon>Acidobacteriaceae</taxon>
        <taxon>Terriglobus</taxon>
    </lineage>
</organism>
<gene>
    <name evidence="4" type="ORF">SAMN05444167_3738</name>
</gene>
<sequence>MKKSILTLLGLLLYAAAAPAQATKATASGPGMYTTVGIAGSWYRSDYGNSNLYGPTIYVDAHFHRYVGLEGEARFLRWGGKQGIQQNTYLIGPRVSFKPEGWVPYVKMPVGLGTMRFPYGYGNGQYFVMAPGAGLEKWISNDNIHIRVVDVEYQVWPQFTFGTMKPYGISTGISFRVW</sequence>
<keyword evidence="5" id="KW-1185">Reference proteome</keyword>
<dbReference type="InterPro" id="IPR011250">
    <property type="entry name" value="OMP/PagP_B-barrel"/>
</dbReference>
<dbReference type="Proteomes" id="UP000182427">
    <property type="component" value="Chromosome I"/>
</dbReference>
<dbReference type="Pfam" id="PF13505">
    <property type="entry name" value="OMP_b-brl"/>
    <property type="match status" value="1"/>
</dbReference>
<dbReference type="AlphaFoldDB" id="A0A1G7Q481"/>
<evidence type="ECO:0000256" key="1">
    <source>
        <dbReference type="ARBA" id="ARBA00022729"/>
    </source>
</evidence>
<dbReference type="EMBL" id="LT629690">
    <property type="protein sequence ID" value="SDF93278.1"/>
    <property type="molecule type" value="Genomic_DNA"/>
</dbReference>